<dbReference type="SMART" id="SM01180">
    <property type="entry name" value="DWNN"/>
    <property type="match status" value="1"/>
</dbReference>
<dbReference type="PROSITE" id="PS51282">
    <property type="entry name" value="DWNN"/>
    <property type="match status" value="1"/>
</dbReference>
<name>A0ABR0UAM2_REHGL</name>
<evidence type="ECO:0000256" key="1">
    <source>
        <dbReference type="ARBA" id="ARBA00004123"/>
    </source>
</evidence>
<keyword evidence="3" id="KW-0863">Zinc-finger</keyword>
<evidence type="ECO:0000256" key="5">
    <source>
        <dbReference type="ARBA" id="ARBA00023242"/>
    </source>
</evidence>
<reference evidence="8 9" key="1">
    <citation type="journal article" date="2021" name="Comput. Struct. Biotechnol. J.">
        <title>De novo genome assembly of the potent medicinal plant Rehmannia glutinosa using nanopore technology.</title>
        <authorList>
            <person name="Ma L."/>
            <person name="Dong C."/>
            <person name="Song C."/>
            <person name="Wang X."/>
            <person name="Zheng X."/>
            <person name="Niu Y."/>
            <person name="Chen S."/>
            <person name="Feng W."/>
        </authorList>
    </citation>
    <scope>NUCLEOTIDE SEQUENCE [LARGE SCALE GENOMIC DNA]</scope>
    <source>
        <strain evidence="8">DH-2019</strain>
    </source>
</reference>
<dbReference type="EMBL" id="JABTTQ020003157">
    <property type="protein sequence ID" value="KAK6119600.1"/>
    <property type="molecule type" value="Genomic_DNA"/>
</dbReference>
<gene>
    <name evidence="8" type="ORF">DH2020_046663</name>
</gene>
<feature type="compositionally biased region" description="Basic and acidic residues" evidence="6">
    <location>
        <begin position="509"/>
        <end position="522"/>
    </location>
</feature>
<organism evidence="8 9">
    <name type="scientific">Rehmannia glutinosa</name>
    <name type="common">Chinese foxglove</name>
    <dbReference type="NCBI Taxonomy" id="99300"/>
    <lineage>
        <taxon>Eukaryota</taxon>
        <taxon>Viridiplantae</taxon>
        <taxon>Streptophyta</taxon>
        <taxon>Embryophyta</taxon>
        <taxon>Tracheophyta</taxon>
        <taxon>Spermatophyta</taxon>
        <taxon>Magnoliopsida</taxon>
        <taxon>eudicotyledons</taxon>
        <taxon>Gunneridae</taxon>
        <taxon>Pentapetalae</taxon>
        <taxon>asterids</taxon>
        <taxon>lamiids</taxon>
        <taxon>Lamiales</taxon>
        <taxon>Orobanchaceae</taxon>
        <taxon>Rehmannieae</taxon>
        <taxon>Rehmannia</taxon>
    </lineage>
</organism>
<feature type="compositionally biased region" description="Basic and acidic residues" evidence="6">
    <location>
        <begin position="531"/>
        <end position="559"/>
    </location>
</feature>
<evidence type="ECO:0000313" key="8">
    <source>
        <dbReference type="EMBL" id="KAK6119600.1"/>
    </source>
</evidence>
<comment type="caution">
    <text evidence="8">The sequence shown here is derived from an EMBL/GenBank/DDBJ whole genome shotgun (WGS) entry which is preliminary data.</text>
</comment>
<evidence type="ECO:0000256" key="6">
    <source>
        <dbReference type="SAM" id="MobiDB-lite"/>
    </source>
</evidence>
<evidence type="ECO:0000259" key="7">
    <source>
        <dbReference type="PROSITE" id="PS51282"/>
    </source>
</evidence>
<keyword evidence="2" id="KW-0479">Metal-binding</keyword>
<keyword evidence="4" id="KW-0862">Zinc</keyword>
<feature type="compositionally biased region" description="Basic and acidic residues" evidence="6">
    <location>
        <begin position="452"/>
        <end position="502"/>
    </location>
</feature>
<dbReference type="Proteomes" id="UP001318860">
    <property type="component" value="Unassembled WGS sequence"/>
</dbReference>
<dbReference type="InterPro" id="IPR033489">
    <property type="entry name" value="RBBP6"/>
</dbReference>
<sequence length="601" mass="67570">MSIRFKFRSSVNFDTVEIGDRASITVGELRAKILRGKTSQQQQQGFDLVFSDAVSGLEYKSDDYQIPSGSSVIVRRVPGGTLPSAVPPIQAVKDVGMKESHNLNPTNGQVDEFDDLGADCCPMPDSYFPDFNLESDRNNFMGTEEDQVAGSRLECQKNGSSDLNQAIPRGIRQVLIEKGMCPKCYSSKCSVEDLLPNLSLRQAIEHFCEAQMLDAGLGNAMQKYVPDGESGIQAKDFSCAFSVVQKELELPQSSCATGKGSNQVEQHRRNVPYGTSGNRDIKAAHASHKVNQIDVIRGRYPRHIDMPRGPEDFAPSADFQGENQPVMPPANVHDEGNGAFHGGMPGYAPPYWNGSSMPPFRPYANMYNNPAMMPFNASMVPISPFAAPAYIPSMFGGLPGPGEKISDEEDDSPECYRHTSPEKPHDYRLQKEMKPSLSRSDDSLARRSGRKSQHDKFIHSDVRNFDERHEKSTRLSHAGRDKRSNSGKEEVSRSSDRHNEERHKHHHGESKMYHERKGHYDSDSSFGHHSTQKDAKRRVESDVRGSHKKDHSFPEGHDSRHSRHTGKHLREKQHDDRWQVVDGGFDEGRRDEYRYHKRRAH</sequence>
<evidence type="ECO:0000256" key="4">
    <source>
        <dbReference type="ARBA" id="ARBA00022833"/>
    </source>
</evidence>
<dbReference type="Gene3D" id="3.10.20.90">
    <property type="entry name" value="Phosphatidylinositol 3-kinase Catalytic Subunit, Chain A, domain 1"/>
    <property type="match status" value="1"/>
</dbReference>
<keyword evidence="5" id="KW-0539">Nucleus</keyword>
<dbReference type="PANTHER" id="PTHR15439">
    <property type="entry name" value="RETINOBLASTOMA-BINDING PROTEIN 6"/>
    <property type="match status" value="1"/>
</dbReference>
<comment type="subcellular location">
    <subcellularLocation>
        <location evidence="1">Nucleus</location>
    </subcellularLocation>
</comment>
<accession>A0ABR0UAM2</accession>
<evidence type="ECO:0000256" key="3">
    <source>
        <dbReference type="ARBA" id="ARBA00022771"/>
    </source>
</evidence>
<dbReference type="Pfam" id="PF08783">
    <property type="entry name" value="DWNN"/>
    <property type="match status" value="1"/>
</dbReference>
<feature type="region of interest" description="Disordered" evidence="6">
    <location>
        <begin position="400"/>
        <end position="601"/>
    </location>
</feature>
<feature type="domain" description="DWNN" evidence="7">
    <location>
        <begin position="3"/>
        <end position="78"/>
    </location>
</feature>
<feature type="region of interest" description="Disordered" evidence="6">
    <location>
        <begin position="256"/>
        <end position="278"/>
    </location>
</feature>
<feature type="compositionally biased region" description="Basic and acidic residues" evidence="6">
    <location>
        <begin position="414"/>
        <end position="445"/>
    </location>
</feature>
<dbReference type="PANTHER" id="PTHR15439:SF11">
    <property type="entry name" value="E3 UBIQUITIN LIGASE PQT3-LIKE ISOFORM X1"/>
    <property type="match status" value="1"/>
</dbReference>
<dbReference type="InterPro" id="IPR014891">
    <property type="entry name" value="DWNN_domain"/>
</dbReference>
<keyword evidence="9" id="KW-1185">Reference proteome</keyword>
<evidence type="ECO:0000256" key="2">
    <source>
        <dbReference type="ARBA" id="ARBA00022723"/>
    </source>
</evidence>
<proteinExistence type="predicted"/>
<feature type="compositionally biased region" description="Basic residues" evidence="6">
    <location>
        <begin position="560"/>
        <end position="571"/>
    </location>
</feature>
<protein>
    <recommendedName>
        <fullName evidence="7">DWNN domain-containing protein</fullName>
    </recommendedName>
</protein>
<evidence type="ECO:0000313" key="9">
    <source>
        <dbReference type="Proteomes" id="UP001318860"/>
    </source>
</evidence>